<evidence type="ECO:0000256" key="3">
    <source>
        <dbReference type="ARBA" id="ARBA00022842"/>
    </source>
</evidence>
<dbReference type="CDD" id="cd02523">
    <property type="entry name" value="PC_cytidylyltransferase"/>
    <property type="match status" value="1"/>
</dbReference>
<evidence type="ECO:0000259" key="4">
    <source>
        <dbReference type="Pfam" id="PF12804"/>
    </source>
</evidence>
<proteinExistence type="predicted"/>
<keyword evidence="3" id="KW-0460">Magnesium</keyword>
<dbReference type="RefSeq" id="WP_188580778.1">
    <property type="nucleotide sequence ID" value="NZ_BMDZ01000053.1"/>
</dbReference>
<comment type="caution">
    <text evidence="5">The sequence shown here is derived from an EMBL/GenBank/DDBJ whole genome shotgun (WGS) entry which is preliminary data.</text>
</comment>
<dbReference type="EMBL" id="BMDZ01000053">
    <property type="protein sequence ID" value="GGB53301.1"/>
    <property type="molecule type" value="Genomic_DNA"/>
</dbReference>
<evidence type="ECO:0000313" key="5">
    <source>
        <dbReference type="EMBL" id="GGB53301.1"/>
    </source>
</evidence>
<name>A0ABQ1IX92_9PROT</name>
<dbReference type="Proteomes" id="UP000603352">
    <property type="component" value="Unassembled WGS sequence"/>
</dbReference>
<evidence type="ECO:0000256" key="2">
    <source>
        <dbReference type="ARBA" id="ARBA00022695"/>
    </source>
</evidence>
<dbReference type="InterPro" id="IPR025877">
    <property type="entry name" value="MobA-like_NTP_Trfase"/>
</dbReference>
<reference evidence="6" key="1">
    <citation type="journal article" date="2019" name="Int. J. Syst. Evol. Microbiol.">
        <title>The Global Catalogue of Microorganisms (GCM) 10K type strain sequencing project: providing services to taxonomists for standard genome sequencing and annotation.</title>
        <authorList>
            <consortium name="The Broad Institute Genomics Platform"/>
            <consortium name="The Broad Institute Genome Sequencing Center for Infectious Disease"/>
            <person name="Wu L."/>
            <person name="Ma J."/>
        </authorList>
    </citation>
    <scope>NUCLEOTIDE SEQUENCE [LARGE SCALE GENOMIC DNA]</scope>
    <source>
        <strain evidence="6">CGMCC 1.10188</strain>
    </source>
</reference>
<evidence type="ECO:0000256" key="1">
    <source>
        <dbReference type="ARBA" id="ARBA00022679"/>
    </source>
</evidence>
<dbReference type="PANTHER" id="PTHR43584">
    <property type="entry name" value="NUCLEOTIDYL TRANSFERASE"/>
    <property type="match status" value="1"/>
</dbReference>
<dbReference type="Pfam" id="PF12804">
    <property type="entry name" value="NTP_transf_3"/>
    <property type="match status" value="1"/>
</dbReference>
<keyword evidence="2" id="KW-0548">Nucleotidyltransferase</keyword>
<dbReference type="PANTHER" id="PTHR43584:SF8">
    <property type="entry name" value="N-ACETYLMURAMATE ALPHA-1-PHOSPHATE URIDYLYLTRANSFERASE"/>
    <property type="match status" value="1"/>
</dbReference>
<sequence>MTLTAIPINGTPRGPGRAVILAAGLGSRLRPYTDSIPKPLVPVAGRPMLINALDCLHAAGVREVVIVTGYRGEQVRAAALAHGRRLDNGNGQTLDIRFVDAPDYSASNNSVSLWQARAHLDRDLFLIEGDVMFDRHLLPRLISAGPGSVTAVAPFLPPMSGSTVAIDHASRVLSFRTRMRAGEPGTGRLLKTINIHLLRQDFLQQQLVPALAASVAGGHVTAYVEEVMDQALTRGMAGLRAVSCQDLPWFEVDDAGDLETANQLFRNVA</sequence>
<dbReference type="SUPFAM" id="SSF53448">
    <property type="entry name" value="Nucleotide-diphospho-sugar transferases"/>
    <property type="match status" value="1"/>
</dbReference>
<evidence type="ECO:0000313" key="6">
    <source>
        <dbReference type="Proteomes" id="UP000603352"/>
    </source>
</evidence>
<accession>A0ABQ1IX92</accession>
<protein>
    <recommendedName>
        <fullName evidence="4">MobA-like NTP transferase domain-containing protein</fullName>
    </recommendedName>
</protein>
<keyword evidence="6" id="KW-1185">Reference proteome</keyword>
<dbReference type="InterPro" id="IPR029044">
    <property type="entry name" value="Nucleotide-diphossugar_trans"/>
</dbReference>
<dbReference type="InterPro" id="IPR050065">
    <property type="entry name" value="GlmU-like"/>
</dbReference>
<feature type="domain" description="MobA-like NTP transferase" evidence="4">
    <location>
        <begin position="18"/>
        <end position="153"/>
    </location>
</feature>
<keyword evidence="1" id="KW-0808">Transferase</keyword>
<gene>
    <name evidence="5" type="ORF">GCM10011505_37940</name>
</gene>
<dbReference type="Gene3D" id="3.90.550.10">
    <property type="entry name" value="Spore Coat Polysaccharide Biosynthesis Protein SpsA, Chain A"/>
    <property type="match status" value="1"/>
</dbReference>
<organism evidence="5 6">
    <name type="scientific">Tistrella bauzanensis</name>
    <dbReference type="NCBI Taxonomy" id="657419"/>
    <lineage>
        <taxon>Bacteria</taxon>
        <taxon>Pseudomonadati</taxon>
        <taxon>Pseudomonadota</taxon>
        <taxon>Alphaproteobacteria</taxon>
        <taxon>Geminicoccales</taxon>
        <taxon>Geminicoccaceae</taxon>
        <taxon>Tistrella</taxon>
    </lineage>
</organism>